<dbReference type="Gene3D" id="1.20.1720.10">
    <property type="entry name" value="Multidrug resistance protein D"/>
    <property type="match status" value="1"/>
</dbReference>
<evidence type="ECO:0000313" key="11">
    <source>
        <dbReference type="Proteomes" id="UP000199009"/>
    </source>
</evidence>
<keyword evidence="11" id="KW-1185">Reference proteome</keyword>
<evidence type="ECO:0000256" key="7">
    <source>
        <dbReference type="ARBA" id="ARBA00023136"/>
    </source>
</evidence>
<feature type="domain" description="Major facilitator superfamily (MFS) profile" evidence="9">
    <location>
        <begin position="16"/>
        <end position="400"/>
    </location>
</feature>
<gene>
    <name evidence="10" type="ORF">SAMN04489810_0707</name>
</gene>
<name>A0A1G7VGZ9_9MICO</name>
<dbReference type="PANTHER" id="PTHR43124">
    <property type="entry name" value="PURINE EFFLUX PUMP PBUE"/>
    <property type="match status" value="1"/>
</dbReference>
<dbReference type="NCBIfam" id="TIGR00710">
    <property type="entry name" value="efflux_Bcr_CflA"/>
    <property type="match status" value="1"/>
</dbReference>
<keyword evidence="6 8" id="KW-1133">Transmembrane helix</keyword>
<accession>A0A1G7VGZ9</accession>
<evidence type="ECO:0000256" key="5">
    <source>
        <dbReference type="ARBA" id="ARBA00022692"/>
    </source>
</evidence>
<dbReference type="Pfam" id="PF07690">
    <property type="entry name" value="MFS_1"/>
    <property type="match status" value="1"/>
</dbReference>
<dbReference type="InterPro" id="IPR004812">
    <property type="entry name" value="Efflux_drug-R_Bcr/CmlA"/>
</dbReference>
<dbReference type="GO" id="GO:1990961">
    <property type="term" value="P:xenobiotic detoxification by transmembrane export across the plasma membrane"/>
    <property type="evidence" value="ECO:0007669"/>
    <property type="project" value="InterPro"/>
</dbReference>
<evidence type="ECO:0000256" key="2">
    <source>
        <dbReference type="ARBA" id="ARBA00006236"/>
    </source>
</evidence>
<feature type="transmembrane region" description="Helical" evidence="8">
    <location>
        <begin position="171"/>
        <end position="190"/>
    </location>
</feature>
<organism evidence="10 11">
    <name type="scientific">Microbacterium pygmaeum</name>
    <dbReference type="NCBI Taxonomy" id="370764"/>
    <lineage>
        <taxon>Bacteria</taxon>
        <taxon>Bacillati</taxon>
        <taxon>Actinomycetota</taxon>
        <taxon>Actinomycetes</taxon>
        <taxon>Micrococcales</taxon>
        <taxon>Microbacteriaceae</taxon>
        <taxon>Microbacterium</taxon>
    </lineage>
</organism>
<comment type="subcellular location">
    <subcellularLocation>
        <location evidence="1">Cell membrane</location>
        <topology evidence="1">Multi-pass membrane protein</topology>
    </subcellularLocation>
</comment>
<evidence type="ECO:0000256" key="4">
    <source>
        <dbReference type="ARBA" id="ARBA00022475"/>
    </source>
</evidence>
<feature type="transmembrane region" description="Helical" evidence="8">
    <location>
        <begin position="344"/>
        <end position="365"/>
    </location>
</feature>
<dbReference type="Proteomes" id="UP000199009">
    <property type="component" value="Chromosome I"/>
</dbReference>
<feature type="transmembrane region" description="Helical" evidence="8">
    <location>
        <begin position="285"/>
        <end position="305"/>
    </location>
</feature>
<dbReference type="EMBL" id="LT629692">
    <property type="protein sequence ID" value="SDG58831.1"/>
    <property type="molecule type" value="Genomic_DNA"/>
</dbReference>
<feature type="transmembrane region" description="Helical" evidence="8">
    <location>
        <begin position="140"/>
        <end position="159"/>
    </location>
</feature>
<feature type="transmembrane region" description="Helical" evidence="8">
    <location>
        <begin position="81"/>
        <end position="101"/>
    </location>
</feature>
<dbReference type="PROSITE" id="PS50850">
    <property type="entry name" value="MFS"/>
    <property type="match status" value="1"/>
</dbReference>
<sequence>MTSPTAAARTSISWLQLWTLALLAAVSPLATGMYLAAIPQMRVDLAASTTGVQLTITGFLAGLAVGQLVIGAVSDRTGRRAPLLVAGVACVLASAVCALAPTIEVLVAARFVQGFAGAAGIVLGRAIVADRADGTDSARVFSLLMTIGAVAPVLAPLLGGAILQSAGWREIFWVLTGIAVLMLAGSFFALPESLPAGRRAASWRVTWRDALAAASHRPYLGYTLCLVFSYSVLIAYVTGSPFVLQIGFGLTPLWYAVVFAANALGLTLGSLLNARLVRRVAARRLLSVGVVVQLSASGALLLLAAADLAGLPVVLVLLWVSVTALGFIAANATSLALGELSRGLGAASALLGAAQFGVAALAAPLVGIGGEVSTRSVALVMTIAGTLGLASLVILTRTTSAR</sequence>
<feature type="transmembrane region" description="Helical" evidence="8">
    <location>
        <begin position="253"/>
        <end position="273"/>
    </location>
</feature>
<evidence type="ECO:0000259" key="9">
    <source>
        <dbReference type="PROSITE" id="PS50850"/>
    </source>
</evidence>
<dbReference type="InterPro" id="IPR020846">
    <property type="entry name" value="MFS_dom"/>
</dbReference>
<evidence type="ECO:0000256" key="1">
    <source>
        <dbReference type="ARBA" id="ARBA00004651"/>
    </source>
</evidence>
<dbReference type="GO" id="GO:0042910">
    <property type="term" value="F:xenobiotic transmembrane transporter activity"/>
    <property type="evidence" value="ECO:0007669"/>
    <property type="project" value="InterPro"/>
</dbReference>
<dbReference type="STRING" id="370764.SAMN04489810_0707"/>
<evidence type="ECO:0000256" key="8">
    <source>
        <dbReference type="SAM" id="Phobius"/>
    </source>
</evidence>
<dbReference type="InterPro" id="IPR036259">
    <property type="entry name" value="MFS_trans_sf"/>
</dbReference>
<keyword evidence="7 8" id="KW-0472">Membrane</keyword>
<keyword evidence="4" id="KW-1003">Cell membrane</keyword>
<feature type="transmembrane region" description="Helical" evidence="8">
    <location>
        <begin position="12"/>
        <end position="36"/>
    </location>
</feature>
<dbReference type="InterPro" id="IPR050189">
    <property type="entry name" value="MFS_Efflux_Transporters"/>
</dbReference>
<reference evidence="10 11" key="1">
    <citation type="submission" date="2016-10" db="EMBL/GenBank/DDBJ databases">
        <authorList>
            <person name="de Groot N.N."/>
        </authorList>
    </citation>
    <scope>NUCLEOTIDE SEQUENCE [LARGE SCALE GENOMIC DNA]</scope>
    <source>
        <strain evidence="10 11">DSM 23142</strain>
    </source>
</reference>
<dbReference type="CDD" id="cd17320">
    <property type="entry name" value="MFS_MdfA_MDR_like"/>
    <property type="match status" value="1"/>
</dbReference>
<feature type="transmembrane region" description="Helical" evidence="8">
    <location>
        <begin position="107"/>
        <end position="128"/>
    </location>
</feature>
<keyword evidence="3" id="KW-0813">Transport</keyword>
<proteinExistence type="inferred from homology"/>
<dbReference type="RefSeq" id="WP_091486404.1">
    <property type="nucleotide sequence ID" value="NZ_LT629692.1"/>
</dbReference>
<evidence type="ECO:0000256" key="3">
    <source>
        <dbReference type="ARBA" id="ARBA00022448"/>
    </source>
</evidence>
<dbReference type="OrthoDB" id="9814303at2"/>
<comment type="similarity">
    <text evidence="2">Belongs to the major facilitator superfamily. Bcr/CmlA family.</text>
</comment>
<feature type="transmembrane region" description="Helical" evidence="8">
    <location>
        <begin position="219"/>
        <end position="238"/>
    </location>
</feature>
<dbReference type="AlphaFoldDB" id="A0A1G7VGZ9"/>
<dbReference type="PANTHER" id="PTHR43124:SF3">
    <property type="entry name" value="CHLORAMPHENICOL EFFLUX PUMP RV0191"/>
    <property type="match status" value="1"/>
</dbReference>
<evidence type="ECO:0000256" key="6">
    <source>
        <dbReference type="ARBA" id="ARBA00022989"/>
    </source>
</evidence>
<dbReference type="InterPro" id="IPR011701">
    <property type="entry name" value="MFS"/>
</dbReference>
<dbReference type="SUPFAM" id="SSF103473">
    <property type="entry name" value="MFS general substrate transporter"/>
    <property type="match status" value="1"/>
</dbReference>
<dbReference type="GO" id="GO:0005886">
    <property type="term" value="C:plasma membrane"/>
    <property type="evidence" value="ECO:0007669"/>
    <property type="project" value="UniProtKB-SubCell"/>
</dbReference>
<feature type="transmembrane region" description="Helical" evidence="8">
    <location>
        <begin position="311"/>
        <end position="332"/>
    </location>
</feature>
<protein>
    <submittedName>
        <fullName evidence="10">MFS transporter, DHA1 family, bicyclomycin/chloramphenicol resistance protein</fullName>
    </submittedName>
</protein>
<evidence type="ECO:0000313" key="10">
    <source>
        <dbReference type="EMBL" id="SDG58831.1"/>
    </source>
</evidence>
<feature type="transmembrane region" description="Helical" evidence="8">
    <location>
        <begin position="377"/>
        <end position="396"/>
    </location>
</feature>
<keyword evidence="5 8" id="KW-0812">Transmembrane</keyword>
<feature type="transmembrane region" description="Helical" evidence="8">
    <location>
        <begin position="56"/>
        <end position="74"/>
    </location>
</feature>